<dbReference type="Proteomes" id="UP000499080">
    <property type="component" value="Unassembled WGS sequence"/>
</dbReference>
<dbReference type="Gene3D" id="3.30.420.10">
    <property type="entry name" value="Ribonuclease H-like superfamily/Ribonuclease H"/>
    <property type="match status" value="1"/>
</dbReference>
<dbReference type="EMBL" id="BGPR01020361">
    <property type="protein sequence ID" value="GBN84463.1"/>
    <property type="molecule type" value="Genomic_DNA"/>
</dbReference>
<protein>
    <recommendedName>
        <fullName evidence="1">Transposase Tc1-like domain-containing protein</fullName>
    </recommendedName>
</protein>
<comment type="caution">
    <text evidence="2">The sequence shown here is derived from an EMBL/GenBank/DDBJ whole genome shotgun (WGS) entry which is preliminary data.</text>
</comment>
<dbReference type="InterPro" id="IPR002492">
    <property type="entry name" value="Transposase_Tc1-like"/>
</dbReference>
<evidence type="ECO:0000259" key="1">
    <source>
        <dbReference type="Pfam" id="PF01498"/>
    </source>
</evidence>
<name>A0A4Y2S9G5_ARAVE</name>
<reference evidence="2 3" key="1">
    <citation type="journal article" date="2019" name="Sci. Rep.">
        <title>Orb-weaving spider Araneus ventricosus genome elucidates the spidroin gene catalogue.</title>
        <authorList>
            <person name="Kono N."/>
            <person name="Nakamura H."/>
            <person name="Ohtoshi R."/>
            <person name="Moran D.A.P."/>
            <person name="Shinohara A."/>
            <person name="Yoshida Y."/>
            <person name="Fujiwara M."/>
            <person name="Mori M."/>
            <person name="Tomita M."/>
            <person name="Arakawa K."/>
        </authorList>
    </citation>
    <scope>NUCLEOTIDE SEQUENCE [LARGE SCALE GENOMIC DNA]</scope>
</reference>
<dbReference type="OrthoDB" id="6155880at2759"/>
<dbReference type="GO" id="GO:0015074">
    <property type="term" value="P:DNA integration"/>
    <property type="evidence" value="ECO:0007669"/>
    <property type="project" value="InterPro"/>
</dbReference>
<evidence type="ECO:0000313" key="2">
    <source>
        <dbReference type="EMBL" id="GBN84463.1"/>
    </source>
</evidence>
<organism evidence="2 3">
    <name type="scientific">Araneus ventricosus</name>
    <name type="common">Orbweaver spider</name>
    <name type="synonym">Epeira ventricosa</name>
    <dbReference type="NCBI Taxonomy" id="182803"/>
    <lineage>
        <taxon>Eukaryota</taxon>
        <taxon>Metazoa</taxon>
        <taxon>Ecdysozoa</taxon>
        <taxon>Arthropoda</taxon>
        <taxon>Chelicerata</taxon>
        <taxon>Arachnida</taxon>
        <taxon>Araneae</taxon>
        <taxon>Araneomorphae</taxon>
        <taxon>Entelegynae</taxon>
        <taxon>Araneoidea</taxon>
        <taxon>Araneidae</taxon>
        <taxon>Araneus</taxon>
    </lineage>
</organism>
<evidence type="ECO:0000313" key="3">
    <source>
        <dbReference type="Proteomes" id="UP000499080"/>
    </source>
</evidence>
<dbReference type="GO" id="GO:0006313">
    <property type="term" value="P:DNA transposition"/>
    <property type="evidence" value="ECO:0007669"/>
    <property type="project" value="InterPro"/>
</dbReference>
<accession>A0A4Y2S9G5</accession>
<feature type="domain" description="Transposase Tc1-like" evidence="1">
    <location>
        <begin position="43"/>
        <end position="87"/>
    </location>
</feature>
<proteinExistence type="predicted"/>
<sequence length="193" mass="21911">MCIVVLSIGCGTTTKGIKTPVEDMGLYAGATTADDRYLLQCAGRPLPRQTVSLRLHEGGLFARRSAACLPLSPAHVRARLHWAREHCSYTPEQWGHVLSTDESRFNIQNDFRRAMIWRREPGTRYRAPNIVERDHYRGGGLPVWPGIATNGRTHLYVFAGGFRHSCPISRRNPTHSCAAFYRRNGYRRDIYGR</sequence>
<keyword evidence="3" id="KW-1185">Reference proteome</keyword>
<gene>
    <name evidence="2" type="ORF">AVEN_30411_1</name>
</gene>
<dbReference type="Pfam" id="PF01498">
    <property type="entry name" value="HTH_Tnp_Tc3_2"/>
    <property type="match status" value="1"/>
</dbReference>
<dbReference type="GO" id="GO:0003677">
    <property type="term" value="F:DNA binding"/>
    <property type="evidence" value="ECO:0007669"/>
    <property type="project" value="InterPro"/>
</dbReference>
<dbReference type="AlphaFoldDB" id="A0A4Y2S9G5"/>
<dbReference type="InterPro" id="IPR036397">
    <property type="entry name" value="RNaseH_sf"/>
</dbReference>